<evidence type="ECO:0000256" key="5">
    <source>
        <dbReference type="ARBA" id="ARBA00023002"/>
    </source>
</evidence>
<comment type="cofactor">
    <cofactor evidence="1">
        <name>FAD</name>
        <dbReference type="ChEBI" id="CHEBI:57692"/>
    </cofactor>
</comment>
<evidence type="ECO:0000256" key="2">
    <source>
        <dbReference type="ARBA" id="ARBA00009347"/>
    </source>
</evidence>
<keyword evidence="4" id="KW-0274">FAD</keyword>
<dbReference type="PANTHER" id="PTHR43831:SF1">
    <property type="entry name" value="ISOBUTYRYL-COA DEHYDROGENASE, MITOCHONDRIAL"/>
    <property type="match status" value="1"/>
</dbReference>
<dbReference type="OMA" id="CIAFFCA"/>
<evidence type="ECO:0000256" key="6">
    <source>
        <dbReference type="ARBA" id="ARBA00049552"/>
    </source>
</evidence>
<accession>X6NHG5</accession>
<evidence type="ECO:0000256" key="4">
    <source>
        <dbReference type="ARBA" id="ARBA00022827"/>
    </source>
</evidence>
<comment type="caution">
    <text evidence="9">The sequence shown here is derived from an EMBL/GenBank/DDBJ whole genome shotgun (WGS) entry which is preliminary data.</text>
</comment>
<protein>
    <submittedName>
        <fullName evidence="9">Acyl-coa dehydrogenase family member 8</fullName>
    </submittedName>
</protein>
<evidence type="ECO:0000256" key="3">
    <source>
        <dbReference type="ARBA" id="ARBA00022630"/>
    </source>
</evidence>
<feature type="domain" description="Acyl-CoA dehydrogenase/oxidase C-terminal" evidence="8">
    <location>
        <begin position="4"/>
        <end position="137"/>
    </location>
</feature>
<comment type="catalytic activity">
    <reaction evidence="6">
        <text>(2S)-2-methylbutanoyl-CoA + oxidized [electron-transfer flavoprotein] + H(+) = (2E)-2-methylbut-2-enoyl-CoA + reduced [electron-transfer flavoprotein]</text>
        <dbReference type="Rhea" id="RHEA:48256"/>
        <dbReference type="Rhea" id="RHEA-COMP:10685"/>
        <dbReference type="Rhea" id="RHEA-COMP:10686"/>
        <dbReference type="ChEBI" id="CHEBI:15378"/>
        <dbReference type="ChEBI" id="CHEBI:57337"/>
        <dbReference type="ChEBI" id="CHEBI:57692"/>
        <dbReference type="ChEBI" id="CHEBI:58307"/>
        <dbReference type="ChEBI" id="CHEBI:88166"/>
    </reaction>
    <physiologicalReaction direction="left-to-right" evidence="6">
        <dbReference type="Rhea" id="RHEA:48257"/>
    </physiologicalReaction>
</comment>
<keyword evidence="5" id="KW-0560">Oxidoreductase</keyword>
<dbReference type="AlphaFoldDB" id="X6NHG5"/>
<keyword evidence="10" id="KW-1185">Reference proteome</keyword>
<dbReference type="OrthoDB" id="10254877at2759"/>
<gene>
    <name evidence="9" type="ORF">RFI_11366</name>
</gene>
<comment type="similarity">
    <text evidence="2">Belongs to the acyl-CoA dehydrogenase family.</text>
</comment>
<keyword evidence="7" id="KW-1133">Transmembrane helix</keyword>
<name>X6NHG5_RETFI</name>
<evidence type="ECO:0000313" key="9">
    <source>
        <dbReference type="EMBL" id="ETO25765.1"/>
    </source>
</evidence>
<dbReference type="InterPro" id="IPR036250">
    <property type="entry name" value="AcylCo_DH-like_C"/>
</dbReference>
<evidence type="ECO:0000313" key="10">
    <source>
        <dbReference type="Proteomes" id="UP000023152"/>
    </source>
</evidence>
<evidence type="ECO:0000256" key="7">
    <source>
        <dbReference type="SAM" id="Phobius"/>
    </source>
</evidence>
<dbReference type="FunFam" id="1.20.140.10:FF:000001">
    <property type="entry name" value="Acyl-CoA dehydrogenase"/>
    <property type="match status" value="1"/>
</dbReference>
<dbReference type="InterPro" id="IPR009075">
    <property type="entry name" value="AcylCo_DH/oxidase_C"/>
</dbReference>
<feature type="transmembrane region" description="Helical" evidence="7">
    <location>
        <begin position="151"/>
        <end position="175"/>
    </location>
</feature>
<dbReference type="InterPro" id="IPR052547">
    <property type="entry name" value="Mito_Isobutyryl-CoADH"/>
</dbReference>
<proteinExistence type="inferred from homology"/>
<keyword evidence="7" id="KW-0472">Membrane</keyword>
<keyword evidence="7" id="KW-0812">Transmembrane</keyword>
<evidence type="ECO:0000259" key="8">
    <source>
        <dbReference type="Pfam" id="PF00441"/>
    </source>
</evidence>
<dbReference type="PANTHER" id="PTHR43831">
    <property type="entry name" value="ISOBUTYRYL-COA DEHYDROGENASE"/>
    <property type="match status" value="1"/>
</dbReference>
<dbReference type="SUPFAM" id="SSF47203">
    <property type="entry name" value="Acyl-CoA dehydrogenase C-terminal domain-like"/>
    <property type="match status" value="1"/>
</dbReference>
<dbReference type="EMBL" id="ASPP01008300">
    <property type="protein sequence ID" value="ETO25765.1"/>
    <property type="molecule type" value="Genomic_DNA"/>
</dbReference>
<keyword evidence="3" id="KW-0285">Flavoprotein</keyword>
<sequence>MYLLICFYCCCSAQRCLEDGLKYASERRQFDQRIIDFQHTQFKIADLATKVHTSRLTLRNAAQLLDEEDSDRTMYCAMAKQYVTDTCFNVCNDALQLFGGYGYFKEYEVERFVRDCRVHQILEGTNEIMRVVVWRKILEGLEKNVKCKGSFFFVLDFIASSTLCCIAFFCAKFVLKFISSIE</sequence>
<reference evidence="9 10" key="1">
    <citation type="journal article" date="2013" name="Curr. Biol.">
        <title>The Genome of the Foraminiferan Reticulomyxa filosa.</title>
        <authorList>
            <person name="Glockner G."/>
            <person name="Hulsmann N."/>
            <person name="Schleicher M."/>
            <person name="Noegel A.A."/>
            <person name="Eichinger L."/>
            <person name="Gallinger C."/>
            <person name="Pawlowski J."/>
            <person name="Sierra R."/>
            <person name="Euteneuer U."/>
            <person name="Pillet L."/>
            <person name="Moustafa A."/>
            <person name="Platzer M."/>
            <person name="Groth M."/>
            <person name="Szafranski K."/>
            <person name="Schliwa M."/>
        </authorList>
    </citation>
    <scope>NUCLEOTIDE SEQUENCE [LARGE SCALE GENOMIC DNA]</scope>
</reference>
<dbReference type="Gene3D" id="1.20.140.10">
    <property type="entry name" value="Butyryl-CoA Dehydrogenase, subunit A, domain 3"/>
    <property type="match status" value="1"/>
</dbReference>
<organism evidence="9 10">
    <name type="scientific">Reticulomyxa filosa</name>
    <dbReference type="NCBI Taxonomy" id="46433"/>
    <lineage>
        <taxon>Eukaryota</taxon>
        <taxon>Sar</taxon>
        <taxon>Rhizaria</taxon>
        <taxon>Retaria</taxon>
        <taxon>Foraminifera</taxon>
        <taxon>Monothalamids</taxon>
        <taxon>Reticulomyxidae</taxon>
        <taxon>Reticulomyxa</taxon>
    </lineage>
</organism>
<dbReference type="InterPro" id="IPR006089">
    <property type="entry name" value="Acyl-CoA_DH_CS"/>
</dbReference>
<dbReference type="PROSITE" id="PS00073">
    <property type="entry name" value="ACYL_COA_DH_2"/>
    <property type="match status" value="1"/>
</dbReference>
<dbReference type="GO" id="GO:0003995">
    <property type="term" value="F:acyl-CoA dehydrogenase activity"/>
    <property type="evidence" value="ECO:0007669"/>
    <property type="project" value="InterPro"/>
</dbReference>
<evidence type="ECO:0000256" key="1">
    <source>
        <dbReference type="ARBA" id="ARBA00001974"/>
    </source>
</evidence>
<dbReference type="Pfam" id="PF00441">
    <property type="entry name" value="Acyl-CoA_dh_1"/>
    <property type="match status" value="1"/>
</dbReference>
<dbReference type="Proteomes" id="UP000023152">
    <property type="component" value="Unassembled WGS sequence"/>
</dbReference>